<organism evidence="2 3">
    <name type="scientific">Microbulbifer echini</name>
    <dbReference type="NCBI Taxonomy" id="1529067"/>
    <lineage>
        <taxon>Bacteria</taxon>
        <taxon>Pseudomonadati</taxon>
        <taxon>Pseudomonadota</taxon>
        <taxon>Gammaproteobacteria</taxon>
        <taxon>Cellvibrionales</taxon>
        <taxon>Microbulbiferaceae</taxon>
        <taxon>Microbulbifer</taxon>
    </lineage>
</organism>
<gene>
    <name evidence="2" type="ORF">ACCI51_02760</name>
</gene>
<sequence>MMELVIPGLCLLACAASIFLMWRRRHAKALDYGLQLTIWLSAWILWQSPAIVPAERHISLDSKELASALPVTLTGVENISLDGIPLSRDALRDLSPMRLELSDNQVPNAGWEFDWPQAITLGDPLRLQIHSDQPLAENFRLSLLNPFGDIEESLELKAGERVQAQLSVTPKRAGPQLYRVRIESTLSGNRSEPLPTLVQEPRQPKVLVWLARPSFETAALSRWLRQSGVAAQVMTQLAPEIIRKETLNGLPVTEPEDLLAEVSPFDLVILDSDLWPQLSPQQKRQLHSLASKKSLLWLVSSDLSEDYIQYTATQSMPLQRVGNTEPDVKSSASFSYQKTGNPAIPSLRTPSLKVASLSRDDFLLGDREAPLFWGRSSEEQHLGFILFNDSHRWLTGGFATEFASLWKSIIDYQLKHLGTQQAITLSSKLPRTQERITLCSPLFSDSSPNLLDTRNRTQPITGVSAGTNAQGPCYSFWPRRTGWHQLKTKNAREPALDFYIFAKEDWALWQQSLSAAETLQMTTARLGPIDNAQSSKLPIGRQWPALILLLLVCLSWWRERTLLR</sequence>
<protein>
    <recommendedName>
        <fullName evidence="4">Aerotolerance regulator N-terminal domain-containing protein</fullName>
    </recommendedName>
</protein>
<comment type="caution">
    <text evidence="2">The sequence shown here is derived from an EMBL/GenBank/DDBJ whole genome shotgun (WGS) entry which is preliminary data.</text>
</comment>
<dbReference type="EMBL" id="JBGMEL010000002">
    <property type="protein sequence ID" value="MFA0789450.1"/>
    <property type="molecule type" value="Genomic_DNA"/>
</dbReference>
<keyword evidence="1" id="KW-0472">Membrane</keyword>
<accession>A0ABV4NJD6</accession>
<dbReference type="RefSeq" id="WP_371842506.1">
    <property type="nucleotide sequence ID" value="NZ_JBGMEL010000002.1"/>
</dbReference>
<evidence type="ECO:0000313" key="3">
    <source>
        <dbReference type="Proteomes" id="UP001569414"/>
    </source>
</evidence>
<keyword evidence="3" id="KW-1185">Reference proteome</keyword>
<evidence type="ECO:0008006" key="4">
    <source>
        <dbReference type="Google" id="ProtNLM"/>
    </source>
</evidence>
<proteinExistence type="predicted"/>
<evidence type="ECO:0000256" key="1">
    <source>
        <dbReference type="SAM" id="Phobius"/>
    </source>
</evidence>
<dbReference type="Proteomes" id="UP001569414">
    <property type="component" value="Unassembled WGS sequence"/>
</dbReference>
<feature type="transmembrane region" description="Helical" evidence="1">
    <location>
        <begin position="6"/>
        <end position="22"/>
    </location>
</feature>
<keyword evidence="1" id="KW-1133">Transmembrane helix</keyword>
<name>A0ABV4NJD6_9GAMM</name>
<evidence type="ECO:0000313" key="2">
    <source>
        <dbReference type="EMBL" id="MFA0789450.1"/>
    </source>
</evidence>
<reference evidence="2 3" key="1">
    <citation type="submission" date="2024-08" db="EMBL/GenBank/DDBJ databases">
        <authorList>
            <person name="Ishaq N."/>
        </authorList>
    </citation>
    <scope>NUCLEOTIDE SEQUENCE [LARGE SCALE GENOMIC DNA]</scope>
    <source>
        <strain evidence="2 3">JCM 30400</strain>
    </source>
</reference>
<keyword evidence="1" id="KW-0812">Transmembrane</keyword>